<evidence type="ECO:0000313" key="3">
    <source>
        <dbReference type="Proteomes" id="UP000193963"/>
    </source>
</evidence>
<dbReference type="PANTHER" id="PTHR38457">
    <property type="entry name" value="REGULATOR ABRB-RELATED"/>
    <property type="match status" value="1"/>
</dbReference>
<feature type="transmembrane region" description="Helical" evidence="1">
    <location>
        <begin position="205"/>
        <end position="230"/>
    </location>
</feature>
<dbReference type="GO" id="GO:0004497">
    <property type="term" value="F:monooxygenase activity"/>
    <property type="evidence" value="ECO:0007669"/>
    <property type="project" value="UniProtKB-KW"/>
</dbReference>
<keyword evidence="1" id="KW-0472">Membrane</keyword>
<sequence length="350" mass="36630">MRQHLTQPHMRRALTFVIAALGTGLFWWLGLPLPFLFGPMAFCLAGALLHLPLKGFGQVSVAARTILGVAVGASITPEVIAELPRMAMSVALVPIFIALIAVAGVPFFRRIWGFDLPTAYYAAMPGGLQDMVIFGTEAGGNPRALSLIHATRVLLIVTLAPLFLGHFYGAELSNPIGAPVADLPWHELAIMGLAAVIGWKGGERLGLFGASILGPMIVTAILSLTGVVHFRPPAEAILAAQFFIGCGIGIHFLGVTWRELTRVVAAGVAYVLLLALLAAGFTALVTGLGLGDPVPAFLAFAPGGQAEMTVLAIVTGADLGFVITHHLTRIVIVIVGAPVVAGLIARRRKG</sequence>
<evidence type="ECO:0000256" key="1">
    <source>
        <dbReference type="SAM" id="Phobius"/>
    </source>
</evidence>
<feature type="transmembrane region" description="Helical" evidence="1">
    <location>
        <begin position="267"/>
        <end position="290"/>
    </location>
</feature>
<feature type="transmembrane region" description="Helical" evidence="1">
    <location>
        <begin position="153"/>
        <end position="170"/>
    </location>
</feature>
<dbReference type="PANTHER" id="PTHR38457:SF1">
    <property type="entry name" value="REGULATOR ABRB-RELATED"/>
    <property type="match status" value="1"/>
</dbReference>
<feature type="transmembrane region" description="Helical" evidence="1">
    <location>
        <begin position="12"/>
        <end position="29"/>
    </location>
</feature>
<keyword evidence="1" id="KW-1133">Transmembrane helix</keyword>
<dbReference type="Pfam" id="PF05145">
    <property type="entry name" value="AbrB"/>
    <property type="match status" value="1"/>
</dbReference>
<dbReference type="PIRSF" id="PIRSF038991">
    <property type="entry name" value="Protein_AbrB"/>
    <property type="match status" value="1"/>
</dbReference>
<gene>
    <name evidence="2" type="ORF">PSM7751_00688</name>
</gene>
<organism evidence="2 3">
    <name type="scientific">Pseudooceanicola marinus</name>
    <dbReference type="NCBI Taxonomy" id="396013"/>
    <lineage>
        <taxon>Bacteria</taxon>
        <taxon>Pseudomonadati</taxon>
        <taxon>Pseudomonadota</taxon>
        <taxon>Alphaproteobacteria</taxon>
        <taxon>Rhodobacterales</taxon>
        <taxon>Paracoccaceae</taxon>
        <taxon>Pseudooceanicola</taxon>
    </lineage>
</organism>
<keyword evidence="2" id="KW-0560">Oxidoreductase</keyword>
<name>A0A1X6YH58_9RHOB</name>
<keyword evidence="1" id="KW-0812">Transmembrane</keyword>
<keyword evidence="2" id="KW-0503">Monooxygenase</keyword>
<dbReference type="EMBL" id="FWFN01000001">
    <property type="protein sequence ID" value="SLN20494.1"/>
    <property type="molecule type" value="Genomic_DNA"/>
</dbReference>
<feature type="transmembrane region" description="Helical" evidence="1">
    <location>
        <begin position="65"/>
        <end position="81"/>
    </location>
</feature>
<evidence type="ECO:0000313" key="2">
    <source>
        <dbReference type="EMBL" id="SLN20494.1"/>
    </source>
</evidence>
<proteinExistence type="predicted"/>
<dbReference type="AlphaFoldDB" id="A0A1X6YH58"/>
<protein>
    <submittedName>
        <fullName evidence="2">Putative ammonia monooxygenase</fullName>
    </submittedName>
</protein>
<reference evidence="2 3" key="1">
    <citation type="submission" date="2017-03" db="EMBL/GenBank/DDBJ databases">
        <authorList>
            <person name="Afonso C.L."/>
            <person name="Miller P.J."/>
            <person name="Scott M.A."/>
            <person name="Spackman E."/>
            <person name="Goraichik I."/>
            <person name="Dimitrov K.M."/>
            <person name="Suarez D.L."/>
            <person name="Swayne D.E."/>
        </authorList>
    </citation>
    <scope>NUCLEOTIDE SEQUENCE [LARGE SCALE GENOMIC DNA]</scope>
    <source>
        <strain evidence="2 3">CECT 7751</strain>
    </source>
</reference>
<feature type="transmembrane region" description="Helical" evidence="1">
    <location>
        <begin position="87"/>
        <end position="108"/>
    </location>
</feature>
<dbReference type="Proteomes" id="UP000193963">
    <property type="component" value="Unassembled WGS sequence"/>
</dbReference>
<feature type="transmembrane region" description="Helical" evidence="1">
    <location>
        <begin position="236"/>
        <end position="255"/>
    </location>
</feature>
<feature type="transmembrane region" description="Helical" evidence="1">
    <location>
        <begin position="327"/>
        <end position="345"/>
    </location>
</feature>
<dbReference type="GO" id="GO:0010468">
    <property type="term" value="P:regulation of gene expression"/>
    <property type="evidence" value="ECO:0007669"/>
    <property type="project" value="InterPro"/>
</dbReference>
<dbReference type="InterPro" id="IPR007820">
    <property type="entry name" value="AbrB_fam"/>
</dbReference>
<accession>A0A1X6YH58</accession>
<dbReference type="GO" id="GO:0016020">
    <property type="term" value="C:membrane"/>
    <property type="evidence" value="ECO:0007669"/>
    <property type="project" value="InterPro"/>
</dbReference>
<keyword evidence="3" id="KW-1185">Reference proteome</keyword>